<dbReference type="RefSeq" id="WP_009112697.1">
    <property type="nucleotide sequence ID" value="NZ_CP034036.1"/>
</dbReference>
<evidence type="ECO:0000313" key="5">
    <source>
        <dbReference type="Proteomes" id="UP000303847"/>
    </source>
</evidence>
<dbReference type="InterPro" id="IPR018958">
    <property type="entry name" value="Knr4/Smi1-like_dom"/>
</dbReference>
<keyword evidence="5" id="KW-1185">Reference proteome</keyword>
<dbReference type="Gene3D" id="3.40.1580.10">
    <property type="entry name" value="SMI1/KNR4-like"/>
    <property type="match status" value="1"/>
</dbReference>
<feature type="domain" description="Knr4/Smi1-like" evidence="1">
    <location>
        <begin position="24"/>
        <end position="167"/>
    </location>
</feature>
<organism evidence="2 4">
    <name type="scientific">Brenneria nigrifluens DSM 30175 = ATCC 13028</name>
    <dbReference type="NCBI Taxonomy" id="1121120"/>
    <lineage>
        <taxon>Bacteria</taxon>
        <taxon>Pseudomonadati</taxon>
        <taxon>Pseudomonadota</taxon>
        <taxon>Gammaproteobacteria</taxon>
        <taxon>Enterobacterales</taxon>
        <taxon>Pectobacteriaceae</taxon>
        <taxon>Brenneria</taxon>
    </lineage>
</organism>
<protein>
    <submittedName>
        <fullName evidence="2">SMI1/KNR4 family protein</fullName>
    </submittedName>
</protein>
<reference evidence="3 5" key="2">
    <citation type="submission" date="2018-11" db="EMBL/GenBank/DDBJ databases">
        <title>Genome sequences of Brenneria nigrifluens and Brenneria rubrifaciens.</title>
        <authorList>
            <person name="Poret-Peterson A.T."/>
            <person name="McClean A.E."/>
            <person name="Kluepfel D.A."/>
        </authorList>
    </citation>
    <scope>NUCLEOTIDE SEQUENCE [LARGE SCALE GENOMIC DNA]</scope>
    <source>
        <strain evidence="3 5">ATCC 13028</strain>
    </source>
</reference>
<dbReference type="AlphaFoldDB" id="A0A2U1UPE1"/>
<evidence type="ECO:0000313" key="4">
    <source>
        <dbReference type="Proteomes" id="UP000295985"/>
    </source>
</evidence>
<accession>A0A2U1UPE1</accession>
<dbReference type="Proteomes" id="UP000303847">
    <property type="component" value="Chromosome"/>
</dbReference>
<reference evidence="2 4" key="1">
    <citation type="submission" date="2018-04" db="EMBL/GenBank/DDBJ databases">
        <title>Brenneria corticis sp.nov.</title>
        <authorList>
            <person name="Li Y."/>
        </authorList>
    </citation>
    <scope>NUCLEOTIDE SEQUENCE [LARGE SCALE GENOMIC DNA]</scope>
    <source>
        <strain evidence="2 4">LMG 2694</strain>
    </source>
</reference>
<evidence type="ECO:0000259" key="1">
    <source>
        <dbReference type="SMART" id="SM00860"/>
    </source>
</evidence>
<dbReference type="SUPFAM" id="SSF160631">
    <property type="entry name" value="SMI1/KNR4-like"/>
    <property type="match status" value="1"/>
</dbReference>
<proteinExistence type="predicted"/>
<evidence type="ECO:0000313" key="2">
    <source>
        <dbReference type="EMBL" id="PWC23540.1"/>
    </source>
</evidence>
<gene>
    <name evidence="2" type="ORF">DDT54_13715</name>
    <name evidence="3" type="ORF">EH206_10290</name>
</gene>
<dbReference type="Proteomes" id="UP000295985">
    <property type="component" value="Unassembled WGS sequence"/>
</dbReference>
<dbReference type="SMART" id="SM00860">
    <property type="entry name" value="SMI1_KNR4"/>
    <property type="match status" value="1"/>
</dbReference>
<dbReference type="InterPro" id="IPR037883">
    <property type="entry name" value="Knr4/Smi1-like_sf"/>
</dbReference>
<evidence type="ECO:0000313" key="3">
    <source>
        <dbReference type="EMBL" id="QCR04522.1"/>
    </source>
</evidence>
<dbReference type="Pfam" id="PF09346">
    <property type="entry name" value="SMI1_KNR4"/>
    <property type="match status" value="1"/>
</dbReference>
<dbReference type="EMBL" id="QDKK01000021">
    <property type="protein sequence ID" value="PWC23540.1"/>
    <property type="molecule type" value="Genomic_DNA"/>
</dbReference>
<dbReference type="EMBL" id="CP034036">
    <property type="protein sequence ID" value="QCR04522.1"/>
    <property type="molecule type" value="Genomic_DNA"/>
</dbReference>
<name>A0A2U1UPE1_9GAMM</name>
<sequence length="174" mass="20369">MDIEEKDLLKWEMSDPEIAVERKKIDDFVINIEKELSITLPNEYRDYIFLTGNQTSWPKDDCGYFLAKYNNKSLKVLMSVLFPSEEVIDSTKLLQESIYDHRFLLSQGLIIIGCDYDDFSDGYLVYDVRRESPTYQNVFHWMYSQDNLVVGEGLGFIARSLKEFLSMPTSEDEL</sequence>